<gene>
    <name evidence="4" type="ORF">CRD36_06605</name>
</gene>
<dbReference type="SUPFAM" id="SSF46689">
    <property type="entry name" value="Homeodomain-like"/>
    <property type="match status" value="2"/>
</dbReference>
<dbReference type="InterPro" id="IPR018060">
    <property type="entry name" value="HTH_AraC"/>
</dbReference>
<reference evidence="4 5" key="1">
    <citation type="submission" date="2017-10" db="EMBL/GenBank/DDBJ databases">
        <title>Frigbacter circumglobatus gen. nov. sp. nov., isolated from sediment cultured in situ.</title>
        <authorList>
            <person name="Zhao Z."/>
        </authorList>
    </citation>
    <scope>NUCLEOTIDE SEQUENCE [LARGE SCALE GENOMIC DNA]</scope>
    <source>
        <strain evidence="4 5">ZYL</strain>
    </source>
</reference>
<feature type="domain" description="HTH araC/xylS-type" evidence="3">
    <location>
        <begin position="255"/>
        <end position="353"/>
    </location>
</feature>
<keyword evidence="1" id="KW-0805">Transcription regulation</keyword>
<dbReference type="Proteomes" id="UP000229730">
    <property type="component" value="Unassembled WGS sequence"/>
</dbReference>
<dbReference type="InParanoid" id="A0A2G4YVL7"/>
<dbReference type="GO" id="GO:0003700">
    <property type="term" value="F:DNA-binding transcription factor activity"/>
    <property type="evidence" value="ECO:0007669"/>
    <property type="project" value="InterPro"/>
</dbReference>
<dbReference type="OrthoDB" id="644174at2"/>
<dbReference type="PROSITE" id="PS01124">
    <property type="entry name" value="HTH_ARAC_FAMILY_2"/>
    <property type="match status" value="1"/>
</dbReference>
<dbReference type="Pfam" id="PF12833">
    <property type="entry name" value="HTH_18"/>
    <property type="match status" value="1"/>
</dbReference>
<evidence type="ECO:0000256" key="2">
    <source>
        <dbReference type="ARBA" id="ARBA00023163"/>
    </source>
</evidence>
<evidence type="ECO:0000313" key="5">
    <source>
        <dbReference type="Proteomes" id="UP000229730"/>
    </source>
</evidence>
<dbReference type="InterPro" id="IPR009057">
    <property type="entry name" value="Homeodomain-like_sf"/>
</dbReference>
<organism evidence="4 5">
    <name type="scientific">Paremcibacter congregatus</name>
    <dbReference type="NCBI Taxonomy" id="2043170"/>
    <lineage>
        <taxon>Bacteria</taxon>
        <taxon>Pseudomonadati</taxon>
        <taxon>Pseudomonadota</taxon>
        <taxon>Alphaproteobacteria</taxon>
        <taxon>Emcibacterales</taxon>
        <taxon>Emcibacteraceae</taxon>
        <taxon>Paremcibacter</taxon>
    </lineage>
</organism>
<protein>
    <recommendedName>
        <fullName evidence="3">HTH araC/xylS-type domain-containing protein</fullName>
    </recommendedName>
</protein>
<dbReference type="EMBL" id="PDEM01000012">
    <property type="protein sequence ID" value="PHZ85486.1"/>
    <property type="molecule type" value="Genomic_DNA"/>
</dbReference>
<sequence length="356" mass="40871">MLSVIMFCLKDVGEIMEWSTCVDSLNLFSYEQALAYSEKRPENFREFYYDGDCFDYRMNEQADNSFHEVVKLNDDFVMLFSQGNSPSGTQYQTVTDGDWIHIQVRLRGTGHEEFQNGTKYDTPDHSCIILRHPENMIIKRTTNPEENWKVACLYMRPSAIQNFCGVPTSSIPKKFSWIADNGEWGTRLEKITLPFQAALVVNELFKCSFQSAARRSFMRAKSIELFSITANSLFETNERPTSSVKLTSHNLNQISLVHDIIRAELETPSTLEDLARRVGLSRTKLVTGFLSVYGQPLQSYWRDLRLIRAFELLTAHELTVTEVALEIGYDDLSSLSRAFVKKFGILPKDCRQLNNS</sequence>
<dbReference type="InterPro" id="IPR053142">
    <property type="entry name" value="PchR_regulatory_protein"/>
</dbReference>
<dbReference type="AlphaFoldDB" id="A0A2G4YVL7"/>
<evidence type="ECO:0000259" key="3">
    <source>
        <dbReference type="PROSITE" id="PS01124"/>
    </source>
</evidence>
<dbReference type="PANTHER" id="PTHR47893:SF1">
    <property type="entry name" value="REGULATORY PROTEIN PCHR"/>
    <property type="match status" value="1"/>
</dbReference>
<dbReference type="Gene3D" id="1.10.10.60">
    <property type="entry name" value="Homeodomain-like"/>
    <property type="match status" value="1"/>
</dbReference>
<dbReference type="SMART" id="SM00342">
    <property type="entry name" value="HTH_ARAC"/>
    <property type="match status" value="1"/>
</dbReference>
<dbReference type="PANTHER" id="PTHR47893">
    <property type="entry name" value="REGULATORY PROTEIN PCHR"/>
    <property type="match status" value="1"/>
</dbReference>
<evidence type="ECO:0000313" key="4">
    <source>
        <dbReference type="EMBL" id="PHZ85486.1"/>
    </source>
</evidence>
<name>A0A2G4YVL7_9PROT</name>
<comment type="caution">
    <text evidence="4">The sequence shown here is derived from an EMBL/GenBank/DDBJ whole genome shotgun (WGS) entry which is preliminary data.</text>
</comment>
<accession>A0A2G4YVL7</accession>
<keyword evidence="5" id="KW-1185">Reference proteome</keyword>
<keyword evidence="2" id="KW-0804">Transcription</keyword>
<dbReference type="GO" id="GO:0043565">
    <property type="term" value="F:sequence-specific DNA binding"/>
    <property type="evidence" value="ECO:0007669"/>
    <property type="project" value="InterPro"/>
</dbReference>
<evidence type="ECO:0000256" key="1">
    <source>
        <dbReference type="ARBA" id="ARBA00023015"/>
    </source>
</evidence>
<proteinExistence type="predicted"/>